<dbReference type="GO" id="GO:0008983">
    <property type="term" value="F:protein-glutamate O-methyltransferase activity"/>
    <property type="evidence" value="ECO:0007669"/>
    <property type="project" value="UniProtKB-EC"/>
</dbReference>
<feature type="domain" description="CheR-type methyltransferase" evidence="6">
    <location>
        <begin position="1"/>
        <end position="273"/>
    </location>
</feature>
<dbReference type="InterPro" id="IPR026024">
    <property type="entry name" value="Chemotaxis_MeTrfase_CheR"/>
</dbReference>
<evidence type="ECO:0000256" key="5">
    <source>
        <dbReference type="ARBA" id="ARBA00022691"/>
    </source>
</evidence>
<dbReference type="PRINTS" id="PR00996">
    <property type="entry name" value="CHERMTFRASE"/>
</dbReference>
<evidence type="ECO:0000313" key="7">
    <source>
        <dbReference type="EMBL" id="SFH74555.1"/>
    </source>
</evidence>
<evidence type="ECO:0000256" key="3">
    <source>
        <dbReference type="ARBA" id="ARBA00022603"/>
    </source>
</evidence>
<dbReference type="InterPro" id="IPR022641">
    <property type="entry name" value="CheR_N"/>
</dbReference>
<dbReference type="InterPro" id="IPR050903">
    <property type="entry name" value="Bact_Chemotaxis_MeTrfase"/>
</dbReference>
<dbReference type="SUPFAM" id="SSF53335">
    <property type="entry name" value="S-adenosyl-L-methionine-dependent methyltransferases"/>
    <property type="match status" value="1"/>
</dbReference>
<name>A0A1I3CJA6_9PLAN</name>
<dbReference type="EC" id="2.1.1.80" evidence="2"/>
<dbReference type="Gene3D" id="1.10.155.10">
    <property type="entry name" value="Chemotaxis receptor methyltransferase CheR, N-terminal domain"/>
    <property type="match status" value="1"/>
</dbReference>
<keyword evidence="8" id="KW-1185">Reference proteome</keyword>
<dbReference type="PANTHER" id="PTHR24422">
    <property type="entry name" value="CHEMOTAXIS PROTEIN METHYLTRANSFERASE"/>
    <property type="match status" value="1"/>
</dbReference>
<evidence type="ECO:0000313" key="8">
    <source>
        <dbReference type="Proteomes" id="UP000199518"/>
    </source>
</evidence>
<dbReference type="InterPro" id="IPR022642">
    <property type="entry name" value="CheR_C"/>
</dbReference>
<protein>
    <recommendedName>
        <fullName evidence="2">protein-glutamate O-methyltransferase</fullName>
        <ecNumber evidence="2">2.1.1.80</ecNumber>
    </recommendedName>
</protein>
<dbReference type="STRING" id="1576369.SAMN05421753_102304"/>
<dbReference type="AlphaFoldDB" id="A0A1I3CJA6"/>
<evidence type="ECO:0000256" key="1">
    <source>
        <dbReference type="ARBA" id="ARBA00001541"/>
    </source>
</evidence>
<reference evidence="8" key="1">
    <citation type="submission" date="2016-10" db="EMBL/GenBank/DDBJ databases">
        <authorList>
            <person name="Varghese N."/>
            <person name="Submissions S."/>
        </authorList>
    </citation>
    <scope>NUCLEOTIDE SEQUENCE [LARGE SCALE GENOMIC DNA]</scope>
    <source>
        <strain evidence="8">DSM 26348</strain>
    </source>
</reference>
<dbReference type="PANTHER" id="PTHR24422:SF19">
    <property type="entry name" value="CHEMOTAXIS PROTEIN METHYLTRANSFERASE"/>
    <property type="match status" value="1"/>
</dbReference>
<dbReference type="OrthoDB" id="288469at2"/>
<dbReference type="Pfam" id="PF03705">
    <property type="entry name" value="CheR_N"/>
    <property type="match status" value="1"/>
</dbReference>
<keyword evidence="3 7" id="KW-0489">Methyltransferase</keyword>
<dbReference type="SMART" id="SM00138">
    <property type="entry name" value="MeTrc"/>
    <property type="match status" value="1"/>
</dbReference>
<dbReference type="Proteomes" id="UP000199518">
    <property type="component" value="Unassembled WGS sequence"/>
</dbReference>
<dbReference type="InterPro" id="IPR029063">
    <property type="entry name" value="SAM-dependent_MTases_sf"/>
</dbReference>
<dbReference type="InterPro" id="IPR000780">
    <property type="entry name" value="CheR_MeTrfase"/>
</dbReference>
<evidence type="ECO:0000256" key="2">
    <source>
        <dbReference type="ARBA" id="ARBA00012534"/>
    </source>
</evidence>
<keyword evidence="5" id="KW-0949">S-adenosyl-L-methionine</keyword>
<sequence>MDLTLEEFRKFETLIYQISGIRLQESKQSLLTNRLRRRLKALGLADFKTYYRLLSSPEGSSEMAEFLNVVTTNETSFFRTEKHFEWLRTEFLPECIRDATRGLRSKRLRIWSAASSTGEEAYSIALCLAENQLRLGGWQLEIVGTDISEDVLQRAREGVYKTSSLEGMDEKQLRRYFTAMPDHQHMCVKPALANQVTFKKHNLLNAWTAEPFDCIFLRNVLIYFDRASKAVVLRHIRNALSSRGFLVLGPSEGVFDMLDGFEKVNTFLYRKQD</sequence>
<evidence type="ECO:0000256" key="4">
    <source>
        <dbReference type="ARBA" id="ARBA00022679"/>
    </source>
</evidence>
<dbReference type="SUPFAM" id="SSF47757">
    <property type="entry name" value="Chemotaxis receptor methyltransferase CheR, N-terminal domain"/>
    <property type="match status" value="1"/>
</dbReference>
<organism evidence="7 8">
    <name type="scientific">Planctomicrobium piriforme</name>
    <dbReference type="NCBI Taxonomy" id="1576369"/>
    <lineage>
        <taxon>Bacteria</taxon>
        <taxon>Pseudomonadati</taxon>
        <taxon>Planctomycetota</taxon>
        <taxon>Planctomycetia</taxon>
        <taxon>Planctomycetales</taxon>
        <taxon>Planctomycetaceae</taxon>
        <taxon>Planctomicrobium</taxon>
    </lineage>
</organism>
<comment type="catalytic activity">
    <reaction evidence="1">
        <text>L-glutamyl-[protein] + S-adenosyl-L-methionine = [protein]-L-glutamate 5-O-methyl ester + S-adenosyl-L-homocysteine</text>
        <dbReference type="Rhea" id="RHEA:24452"/>
        <dbReference type="Rhea" id="RHEA-COMP:10208"/>
        <dbReference type="Rhea" id="RHEA-COMP:10311"/>
        <dbReference type="ChEBI" id="CHEBI:29973"/>
        <dbReference type="ChEBI" id="CHEBI:57856"/>
        <dbReference type="ChEBI" id="CHEBI:59789"/>
        <dbReference type="ChEBI" id="CHEBI:82795"/>
        <dbReference type="EC" id="2.1.1.80"/>
    </reaction>
</comment>
<evidence type="ECO:0000259" key="6">
    <source>
        <dbReference type="PROSITE" id="PS50123"/>
    </source>
</evidence>
<dbReference type="PIRSF" id="PIRSF000410">
    <property type="entry name" value="CheR"/>
    <property type="match status" value="1"/>
</dbReference>
<dbReference type="EMBL" id="FOQD01000002">
    <property type="protein sequence ID" value="SFH74555.1"/>
    <property type="molecule type" value="Genomic_DNA"/>
</dbReference>
<dbReference type="InterPro" id="IPR036804">
    <property type="entry name" value="CheR_N_sf"/>
</dbReference>
<dbReference type="Pfam" id="PF01739">
    <property type="entry name" value="CheR"/>
    <property type="match status" value="1"/>
</dbReference>
<proteinExistence type="predicted"/>
<dbReference type="PROSITE" id="PS50123">
    <property type="entry name" value="CHER"/>
    <property type="match status" value="1"/>
</dbReference>
<accession>A0A1I3CJA6</accession>
<dbReference type="GO" id="GO:0032259">
    <property type="term" value="P:methylation"/>
    <property type="evidence" value="ECO:0007669"/>
    <property type="project" value="UniProtKB-KW"/>
</dbReference>
<dbReference type="RefSeq" id="WP_092047988.1">
    <property type="nucleotide sequence ID" value="NZ_FOQD01000002.1"/>
</dbReference>
<dbReference type="Gene3D" id="3.40.50.150">
    <property type="entry name" value="Vaccinia Virus protein VP39"/>
    <property type="match status" value="1"/>
</dbReference>
<gene>
    <name evidence="7" type="ORF">SAMN05421753_102304</name>
</gene>
<keyword evidence="4 7" id="KW-0808">Transferase</keyword>